<dbReference type="Proteomes" id="UP000064201">
    <property type="component" value="Chromosome"/>
</dbReference>
<gene>
    <name evidence="10" type="ORF">TVD_04490</name>
</gene>
<feature type="transmembrane region" description="Helical" evidence="9">
    <location>
        <begin position="6"/>
        <end position="25"/>
    </location>
</feature>
<dbReference type="Pfam" id="PF04066">
    <property type="entry name" value="MrpF_PhaF"/>
    <property type="match status" value="1"/>
</dbReference>
<dbReference type="AlphaFoldDB" id="A0A0G3G2S0"/>
<dbReference type="PANTHER" id="PTHR34702:SF1">
    <property type="entry name" value="NA(+)_H(+) ANTIPORTER SUBUNIT F"/>
    <property type="match status" value="1"/>
</dbReference>
<keyword evidence="11" id="KW-1185">Reference proteome</keyword>
<dbReference type="PIRSF" id="PIRSF028784">
    <property type="entry name" value="MrpF"/>
    <property type="match status" value="1"/>
</dbReference>
<evidence type="ECO:0000256" key="9">
    <source>
        <dbReference type="SAM" id="Phobius"/>
    </source>
</evidence>
<keyword evidence="7 8" id="KW-0472">Membrane</keyword>
<evidence type="ECO:0000256" key="4">
    <source>
        <dbReference type="ARBA" id="ARBA00022475"/>
    </source>
</evidence>
<dbReference type="InterPro" id="IPR007208">
    <property type="entry name" value="MrpF/PhaF-like"/>
</dbReference>
<keyword evidence="6 9" id="KW-1133">Transmembrane helix</keyword>
<evidence type="ECO:0000256" key="6">
    <source>
        <dbReference type="ARBA" id="ARBA00022989"/>
    </source>
</evidence>
<evidence type="ECO:0000313" key="10">
    <source>
        <dbReference type="EMBL" id="AKJ94674.1"/>
    </source>
</evidence>
<evidence type="ECO:0000256" key="2">
    <source>
        <dbReference type="ARBA" id="ARBA00009212"/>
    </source>
</evidence>
<dbReference type="OrthoDB" id="9800226at2"/>
<protein>
    <submittedName>
        <fullName evidence="10">pH regulation protein F</fullName>
    </submittedName>
</protein>
<dbReference type="KEGG" id="tvr:TVD_04490"/>
<evidence type="ECO:0000256" key="3">
    <source>
        <dbReference type="ARBA" id="ARBA00022448"/>
    </source>
</evidence>
<evidence type="ECO:0000313" key="11">
    <source>
        <dbReference type="Proteomes" id="UP000064201"/>
    </source>
</evidence>
<evidence type="ECO:0000256" key="8">
    <source>
        <dbReference type="PIRNR" id="PIRNR028784"/>
    </source>
</evidence>
<feature type="transmembrane region" description="Helical" evidence="9">
    <location>
        <begin position="60"/>
        <end position="82"/>
    </location>
</feature>
<accession>A0A0G3G2S0</accession>
<dbReference type="EMBL" id="CP011367">
    <property type="protein sequence ID" value="AKJ94674.1"/>
    <property type="molecule type" value="Genomic_DNA"/>
</dbReference>
<comment type="subcellular location">
    <subcellularLocation>
        <location evidence="1 8">Cell membrane</location>
        <topology evidence="1 8">Multi-pass membrane protein</topology>
    </subcellularLocation>
</comment>
<organism evidence="10 11">
    <name type="scientific">Thioalkalivibrio versutus</name>
    <dbReference type="NCBI Taxonomy" id="106634"/>
    <lineage>
        <taxon>Bacteria</taxon>
        <taxon>Pseudomonadati</taxon>
        <taxon>Pseudomonadota</taxon>
        <taxon>Gammaproteobacteria</taxon>
        <taxon>Chromatiales</taxon>
        <taxon>Ectothiorhodospiraceae</taxon>
        <taxon>Thioalkalivibrio</taxon>
    </lineage>
</organism>
<comment type="similarity">
    <text evidence="2 8">Belongs to the CPA3 antiporters (TC 2.A.63) subunit F family.</text>
</comment>
<keyword evidence="5 9" id="KW-0812">Transmembrane</keyword>
<keyword evidence="3 8" id="KW-0813">Transport</keyword>
<feature type="transmembrane region" description="Helical" evidence="9">
    <location>
        <begin position="34"/>
        <end position="54"/>
    </location>
</feature>
<dbReference type="PATRIC" id="fig|106634.4.peg.918"/>
<dbReference type="STRING" id="106634.TVD_04490"/>
<evidence type="ECO:0000256" key="1">
    <source>
        <dbReference type="ARBA" id="ARBA00004651"/>
    </source>
</evidence>
<dbReference type="PANTHER" id="PTHR34702">
    <property type="entry name" value="NA(+)/H(+) ANTIPORTER SUBUNIT F1"/>
    <property type="match status" value="1"/>
</dbReference>
<keyword evidence="8" id="KW-0050">Antiport</keyword>
<evidence type="ECO:0000256" key="5">
    <source>
        <dbReference type="ARBA" id="ARBA00022692"/>
    </source>
</evidence>
<dbReference type="GO" id="GO:0005886">
    <property type="term" value="C:plasma membrane"/>
    <property type="evidence" value="ECO:0007669"/>
    <property type="project" value="UniProtKB-SubCell"/>
</dbReference>
<sequence length="91" mass="9811">MFDIAIIVANALLSLALVLGFWRLYLGPTLPDRVVALELIASLTIGFIAVYVISSGRTPFIDVAMVLALTAFLAAVGFARYLEKGGHRDDD</sequence>
<proteinExistence type="inferred from homology"/>
<evidence type="ECO:0000256" key="7">
    <source>
        <dbReference type="ARBA" id="ARBA00023136"/>
    </source>
</evidence>
<keyword evidence="4 8" id="KW-1003">Cell membrane</keyword>
<name>A0A0G3G2S0_9GAMM</name>
<dbReference type="GO" id="GO:0015385">
    <property type="term" value="F:sodium:proton antiporter activity"/>
    <property type="evidence" value="ECO:0007669"/>
    <property type="project" value="TreeGrafter"/>
</dbReference>
<dbReference type="RefSeq" id="WP_047250920.1">
    <property type="nucleotide sequence ID" value="NZ_CP011367.1"/>
</dbReference>
<reference evidence="10 11" key="1">
    <citation type="submission" date="2015-04" db="EMBL/GenBank/DDBJ databases">
        <title>Complete Sequence for the Genome of the Thioalkalivibrio versutus D301.</title>
        <authorList>
            <person name="Mu T."/>
            <person name="Zhou J."/>
            <person name="Xu X."/>
        </authorList>
    </citation>
    <scope>NUCLEOTIDE SEQUENCE [LARGE SCALE GENOMIC DNA]</scope>
    <source>
        <strain evidence="10 11">D301</strain>
    </source>
</reference>
<keyword evidence="8" id="KW-0406">Ion transport</keyword>
<dbReference type="NCBIfam" id="NF009243">
    <property type="entry name" value="PRK12599.1-2"/>
    <property type="match status" value="1"/>
</dbReference>